<evidence type="ECO:0000313" key="3">
    <source>
        <dbReference type="EMBL" id="JAH71703.1"/>
    </source>
</evidence>
<feature type="transmembrane region" description="Helical" evidence="1">
    <location>
        <begin position="41"/>
        <end position="67"/>
    </location>
</feature>
<keyword evidence="1" id="KW-0812">Transmembrane</keyword>
<evidence type="ECO:0000256" key="2">
    <source>
        <dbReference type="SAM" id="SignalP"/>
    </source>
</evidence>
<evidence type="ECO:0000256" key="1">
    <source>
        <dbReference type="SAM" id="Phobius"/>
    </source>
</evidence>
<name>A0A0E9V355_ANGAN</name>
<dbReference type="AlphaFoldDB" id="A0A0E9V355"/>
<organism evidence="3">
    <name type="scientific">Anguilla anguilla</name>
    <name type="common">European freshwater eel</name>
    <name type="synonym">Muraena anguilla</name>
    <dbReference type="NCBI Taxonomy" id="7936"/>
    <lineage>
        <taxon>Eukaryota</taxon>
        <taxon>Metazoa</taxon>
        <taxon>Chordata</taxon>
        <taxon>Craniata</taxon>
        <taxon>Vertebrata</taxon>
        <taxon>Euteleostomi</taxon>
        <taxon>Actinopterygii</taxon>
        <taxon>Neopterygii</taxon>
        <taxon>Teleostei</taxon>
        <taxon>Anguilliformes</taxon>
        <taxon>Anguillidae</taxon>
        <taxon>Anguilla</taxon>
    </lineage>
</organism>
<feature type="signal peptide" evidence="2">
    <location>
        <begin position="1"/>
        <end position="31"/>
    </location>
</feature>
<reference evidence="3" key="1">
    <citation type="submission" date="2014-11" db="EMBL/GenBank/DDBJ databases">
        <authorList>
            <person name="Amaro Gonzalez C."/>
        </authorList>
    </citation>
    <scope>NUCLEOTIDE SEQUENCE</scope>
</reference>
<accession>A0A0E9V355</accession>
<sequence>MIIISFCSPSINMLLLGIVLSHLLILHNALSMDDPHLCGSICFVLFCCHSFTLCLLFTLCFVLYVLYNKADNMHWSDENRDN</sequence>
<keyword evidence="1" id="KW-0472">Membrane</keyword>
<reference evidence="3" key="2">
    <citation type="journal article" date="2015" name="Fish Shellfish Immunol.">
        <title>Early steps in the European eel (Anguilla anguilla)-Vibrio vulnificus interaction in the gills: Role of the RtxA13 toxin.</title>
        <authorList>
            <person name="Callol A."/>
            <person name="Pajuelo D."/>
            <person name="Ebbesson L."/>
            <person name="Teles M."/>
            <person name="MacKenzie S."/>
            <person name="Amaro C."/>
        </authorList>
    </citation>
    <scope>NUCLEOTIDE SEQUENCE</scope>
</reference>
<dbReference type="EMBL" id="GBXM01036874">
    <property type="protein sequence ID" value="JAH71703.1"/>
    <property type="molecule type" value="Transcribed_RNA"/>
</dbReference>
<keyword evidence="2" id="KW-0732">Signal</keyword>
<feature type="chain" id="PRO_5002434220" evidence="2">
    <location>
        <begin position="32"/>
        <end position="82"/>
    </location>
</feature>
<protein>
    <submittedName>
        <fullName evidence="3">Uncharacterized protein</fullName>
    </submittedName>
</protein>
<keyword evidence="1" id="KW-1133">Transmembrane helix</keyword>
<proteinExistence type="predicted"/>